<dbReference type="Proteomes" id="UP001215280">
    <property type="component" value="Unassembled WGS sequence"/>
</dbReference>
<dbReference type="AlphaFoldDB" id="A0AAD7JVY1"/>
<name>A0AAD7JVY1_9AGAR</name>
<proteinExistence type="predicted"/>
<accession>A0AAD7JVY1</accession>
<evidence type="ECO:0000313" key="1">
    <source>
        <dbReference type="EMBL" id="KAJ7772940.1"/>
    </source>
</evidence>
<protein>
    <submittedName>
        <fullName evidence="1">Uncharacterized protein</fullName>
    </submittedName>
</protein>
<keyword evidence="2" id="KW-1185">Reference proteome</keyword>
<evidence type="ECO:0000313" key="2">
    <source>
        <dbReference type="Proteomes" id="UP001215280"/>
    </source>
</evidence>
<sequence length="371" mass="41783">MDAPDVRVDVYRNWIARASRAPLSLRINDHFAISPAVTALLQTIAGLSTQWRTMDLAHALNLRDFLPSQGNFPLLEKLSTNKSFDNRPSFRHAPNLRQVYTVHYDSPASLQLPWSQLTVFRTHTIVFSRCLEVFHDAVNLVDGFFHTILHDSCPLVVSLSPLIHLQGLTLGSGSVAVFTTVLNSLITPALKNLTLWFQHPALYPSFVDVSPFLNFATRSSFQLQTLGLHDMRTTESLIQCLKATPSVVYLTIAPTRNVDMQAIYTQLTRSVHFLPKLETFHVILAANACPLRLRPQTASVLGRMLSWRWAAGDIARLRSFQLAHAYSNHYFDDAITSDPAFRRLAAKGMDLYVGKMRPVVDSFPEFEPKDL</sequence>
<organism evidence="1 2">
    <name type="scientific">Mycena maculata</name>
    <dbReference type="NCBI Taxonomy" id="230809"/>
    <lineage>
        <taxon>Eukaryota</taxon>
        <taxon>Fungi</taxon>
        <taxon>Dikarya</taxon>
        <taxon>Basidiomycota</taxon>
        <taxon>Agaricomycotina</taxon>
        <taxon>Agaricomycetes</taxon>
        <taxon>Agaricomycetidae</taxon>
        <taxon>Agaricales</taxon>
        <taxon>Marasmiineae</taxon>
        <taxon>Mycenaceae</taxon>
        <taxon>Mycena</taxon>
    </lineage>
</organism>
<gene>
    <name evidence="1" type="ORF">DFH07DRAFT_991412</name>
</gene>
<reference evidence="1" key="1">
    <citation type="submission" date="2023-03" db="EMBL/GenBank/DDBJ databases">
        <title>Massive genome expansion in bonnet fungi (Mycena s.s.) driven by repeated elements and novel gene families across ecological guilds.</title>
        <authorList>
            <consortium name="Lawrence Berkeley National Laboratory"/>
            <person name="Harder C.B."/>
            <person name="Miyauchi S."/>
            <person name="Viragh M."/>
            <person name="Kuo A."/>
            <person name="Thoen E."/>
            <person name="Andreopoulos B."/>
            <person name="Lu D."/>
            <person name="Skrede I."/>
            <person name="Drula E."/>
            <person name="Henrissat B."/>
            <person name="Morin E."/>
            <person name="Kohler A."/>
            <person name="Barry K."/>
            <person name="LaButti K."/>
            <person name="Morin E."/>
            <person name="Salamov A."/>
            <person name="Lipzen A."/>
            <person name="Mereny Z."/>
            <person name="Hegedus B."/>
            <person name="Baldrian P."/>
            <person name="Stursova M."/>
            <person name="Weitz H."/>
            <person name="Taylor A."/>
            <person name="Grigoriev I.V."/>
            <person name="Nagy L.G."/>
            <person name="Martin F."/>
            <person name="Kauserud H."/>
        </authorList>
    </citation>
    <scope>NUCLEOTIDE SEQUENCE</scope>
    <source>
        <strain evidence="1">CBHHK188m</strain>
    </source>
</reference>
<dbReference type="EMBL" id="JARJLG010000018">
    <property type="protein sequence ID" value="KAJ7772940.1"/>
    <property type="molecule type" value="Genomic_DNA"/>
</dbReference>
<comment type="caution">
    <text evidence="1">The sequence shown here is derived from an EMBL/GenBank/DDBJ whole genome shotgun (WGS) entry which is preliminary data.</text>
</comment>